<dbReference type="EMBL" id="LR812090">
    <property type="protein sequence ID" value="CAB9493383.1"/>
    <property type="molecule type" value="Genomic_DNA"/>
</dbReference>
<dbReference type="GO" id="GO:0003858">
    <property type="term" value="F:3-hydroxybutyrate dehydrogenase activity"/>
    <property type="evidence" value="ECO:0007669"/>
    <property type="project" value="InterPro"/>
</dbReference>
<dbReference type="PROSITE" id="PS00061">
    <property type="entry name" value="ADH_SHORT"/>
    <property type="match status" value="1"/>
</dbReference>
<dbReference type="InterPro" id="IPR036291">
    <property type="entry name" value="NAD(P)-bd_dom_sf"/>
</dbReference>
<dbReference type="PANTHER" id="PTHR42879:SF2">
    <property type="entry name" value="3-OXOACYL-[ACYL-CARRIER-PROTEIN] REDUCTASE FABG"/>
    <property type="match status" value="1"/>
</dbReference>
<dbReference type="AlphaFoldDB" id="A0A6T9XZU0"/>
<evidence type="ECO:0000256" key="1">
    <source>
        <dbReference type="ARBA" id="ARBA00006484"/>
    </source>
</evidence>
<dbReference type="InterPro" id="IPR011294">
    <property type="entry name" value="3-OHbutyrate_DH"/>
</dbReference>
<dbReference type="GO" id="GO:0032787">
    <property type="term" value="P:monocarboxylic acid metabolic process"/>
    <property type="evidence" value="ECO:0007669"/>
    <property type="project" value="UniProtKB-ARBA"/>
</dbReference>
<dbReference type="Pfam" id="PF13561">
    <property type="entry name" value="adh_short_C2"/>
    <property type="match status" value="1"/>
</dbReference>
<dbReference type="Gene3D" id="3.40.50.720">
    <property type="entry name" value="NAD(P)-binding Rossmann-like Domain"/>
    <property type="match status" value="1"/>
</dbReference>
<dbReference type="SUPFAM" id="SSF51735">
    <property type="entry name" value="NAD(P)-binding Rossmann-fold domains"/>
    <property type="match status" value="1"/>
</dbReference>
<name>A0A6T9XZU0_ALTMA</name>
<reference evidence="2 3" key="1">
    <citation type="submission" date="2020-06" db="EMBL/GenBank/DDBJ databases">
        <authorList>
            <person name="Duchaud E."/>
        </authorList>
    </citation>
    <scope>NUCLEOTIDE SEQUENCE [LARGE SCALE GENOMIC DNA]</scope>
    <source>
        <strain evidence="2">Alteromonas fortis</strain>
    </source>
</reference>
<dbReference type="RefSeq" id="WP_179982928.1">
    <property type="nucleotide sequence ID" value="NZ_LR812090.1"/>
</dbReference>
<dbReference type="Proteomes" id="UP000509458">
    <property type="component" value="Chromosome"/>
</dbReference>
<keyword evidence="2" id="KW-0560">Oxidoreductase</keyword>
<accession>A0A6T9XZU0</accession>
<dbReference type="InterPro" id="IPR002347">
    <property type="entry name" value="SDR_fam"/>
</dbReference>
<organism evidence="2 3">
    <name type="scientific">Alteromonas macleodii</name>
    <name type="common">Pseudoalteromonas macleodii</name>
    <dbReference type="NCBI Taxonomy" id="28108"/>
    <lineage>
        <taxon>Bacteria</taxon>
        <taxon>Pseudomonadati</taxon>
        <taxon>Pseudomonadota</taxon>
        <taxon>Gammaproteobacteria</taxon>
        <taxon>Alteromonadales</taxon>
        <taxon>Alteromonadaceae</taxon>
        <taxon>Alteromonas/Salinimonas group</taxon>
        <taxon>Alteromonas</taxon>
    </lineage>
</organism>
<evidence type="ECO:0000313" key="3">
    <source>
        <dbReference type="Proteomes" id="UP000509458"/>
    </source>
</evidence>
<dbReference type="PRINTS" id="PR00080">
    <property type="entry name" value="SDRFAMILY"/>
</dbReference>
<comment type="similarity">
    <text evidence="1">Belongs to the short-chain dehydrogenases/reductases (SDR) family.</text>
</comment>
<dbReference type="FunFam" id="3.40.50.720:FF:000084">
    <property type="entry name" value="Short-chain dehydrogenase reductase"/>
    <property type="match status" value="1"/>
</dbReference>
<dbReference type="NCBIfam" id="NF009093">
    <property type="entry name" value="PRK12429.1"/>
    <property type="match status" value="1"/>
</dbReference>
<dbReference type="EC" id="1.-.-.-" evidence="2"/>
<dbReference type="NCBIfam" id="TIGR01963">
    <property type="entry name" value="PHB_DH"/>
    <property type="match status" value="1"/>
</dbReference>
<evidence type="ECO:0000313" key="2">
    <source>
        <dbReference type="EMBL" id="CAB9493383.1"/>
    </source>
</evidence>
<dbReference type="PANTHER" id="PTHR42879">
    <property type="entry name" value="3-OXOACYL-(ACYL-CARRIER-PROTEIN) REDUCTASE"/>
    <property type="match status" value="1"/>
</dbReference>
<dbReference type="InterPro" id="IPR020904">
    <property type="entry name" value="Sc_DH/Rdtase_CS"/>
</dbReference>
<proteinExistence type="inferred from homology"/>
<sequence>MNKRTIFITGGASGIGFGIAESMLKQGHQVIIADINEQAARDAVTKLAHLDSSASAVAVDVCNAEQVAALPEALGNLTVDVLINNAGIQHVSRIEDFPADKWQQLINIMLVGPALLTQAFLPAMRQQNYGRIINVGSIHSLVASPYKSAYVAAKHGLLGFAKTIALETGDCDVTINTLCPAYVKTPLVEQQITAQAKENNLTEEEVITKIMLEPMPKKQFVSVKELADTASFLMSPSARNITGQTMVLDGGWTAR</sequence>
<dbReference type="PRINTS" id="PR00081">
    <property type="entry name" value="GDHRDH"/>
</dbReference>
<gene>
    <name evidence="2" type="primary">yxjF</name>
    <name evidence="2" type="ORF">ALFOR1_30293</name>
</gene>
<dbReference type="InterPro" id="IPR050259">
    <property type="entry name" value="SDR"/>
</dbReference>
<protein>
    <submittedName>
        <fullName evidence="2">Uncharacterized oxidoreductase YxjF</fullName>
        <ecNumber evidence="2">1.-.-.-</ecNumber>
    </submittedName>
</protein>